<proteinExistence type="predicted"/>
<evidence type="ECO:0000256" key="1">
    <source>
        <dbReference type="ARBA" id="ARBA00023125"/>
    </source>
</evidence>
<dbReference type="PANTHER" id="PTHR19303">
    <property type="entry name" value="TRANSPOSON"/>
    <property type="match status" value="1"/>
</dbReference>
<dbReference type="Gene3D" id="1.10.10.60">
    <property type="entry name" value="Homeodomain-like"/>
    <property type="match status" value="1"/>
</dbReference>
<dbReference type="InterPro" id="IPR006600">
    <property type="entry name" value="HTH_CenpB_DNA-bd_dom"/>
</dbReference>
<dbReference type="Gene3D" id="3.30.420.10">
    <property type="entry name" value="Ribonuclease H-like superfamily/Ribonuclease H"/>
    <property type="match status" value="1"/>
</dbReference>
<dbReference type="VEuPathDB" id="FungiDB:H257_05278"/>
<evidence type="ECO:0000313" key="4">
    <source>
        <dbReference type="EMBL" id="RHY86232.1"/>
    </source>
</evidence>
<protein>
    <recommendedName>
        <fullName evidence="3">HTH CENPB-type domain-containing protein</fullName>
    </recommendedName>
</protein>
<feature type="domain" description="HTH CENPB-type" evidence="3">
    <location>
        <begin position="1"/>
        <end position="72"/>
    </location>
</feature>
<dbReference type="Proteomes" id="UP000285712">
    <property type="component" value="Unassembled WGS sequence"/>
</dbReference>
<dbReference type="PANTHER" id="PTHR19303:SF74">
    <property type="entry name" value="POGO TRANSPOSABLE ELEMENT WITH KRAB DOMAIN"/>
    <property type="match status" value="1"/>
</dbReference>
<dbReference type="AlphaFoldDB" id="A0A3R6ZCW0"/>
<dbReference type="InterPro" id="IPR036397">
    <property type="entry name" value="RNaseH_sf"/>
</dbReference>
<reference evidence="4 5" key="1">
    <citation type="submission" date="2018-08" db="EMBL/GenBank/DDBJ databases">
        <title>Aphanomyces genome sequencing and annotation.</title>
        <authorList>
            <person name="Minardi D."/>
            <person name="Oidtmann B."/>
            <person name="Van Der Giezen M."/>
            <person name="Studholme D.J."/>
        </authorList>
    </citation>
    <scope>NUCLEOTIDE SEQUENCE [LARGE SCALE GENOMIC DNA]</scope>
    <source>
        <strain evidence="4 5">Sv</strain>
    </source>
</reference>
<dbReference type="GO" id="GO:0003677">
    <property type="term" value="F:DNA binding"/>
    <property type="evidence" value="ECO:0007669"/>
    <property type="project" value="UniProtKB-KW"/>
</dbReference>
<dbReference type="Pfam" id="PF03184">
    <property type="entry name" value="DDE_1"/>
    <property type="match status" value="1"/>
</dbReference>
<organism evidence="4 5">
    <name type="scientific">Aphanomyces astaci</name>
    <name type="common">Crayfish plague agent</name>
    <dbReference type="NCBI Taxonomy" id="112090"/>
    <lineage>
        <taxon>Eukaryota</taxon>
        <taxon>Sar</taxon>
        <taxon>Stramenopiles</taxon>
        <taxon>Oomycota</taxon>
        <taxon>Saprolegniomycetes</taxon>
        <taxon>Saprolegniales</taxon>
        <taxon>Verrucalvaceae</taxon>
        <taxon>Aphanomyces</taxon>
    </lineage>
</organism>
<dbReference type="InterPro" id="IPR009057">
    <property type="entry name" value="Homeodomain-like_sf"/>
</dbReference>
<sequence length="418" mass="46473">MGPAPLLPRQFEEDLATWILAMEQDGHPIGSGEIIQHATQMLELVHDTPQHAKLSTGWYKRFLDRHPHLKVTKAQVLSKPRNAVDSAMVIHFFHDLAHSVSLVNMDPSRIFNMDETILFSFEDVKEGCCPRVNEICTCRGNTASAHVTIVACVAADGTKMPPLFVLPGDRVTTEACASLTIPGAALTTSEKGWTNSYICRKWLAMLSAHVPPSTERPILLIMDGCSSHYSEHIYAEAKALNILLQFLPANATHLFQPLDVTVFRPFKQAIRNAVADSIWTDVSTNINKQRAIAIACDVWANSTNEAAIINGFVCTGLCPISLDKMMYRLSLFKPSATHEVDVNESWLQRRELVRGEVLLLPALKKRKTPARKTLTVSGKFITADYHELLQAQVAAKPKRKKKNSQEHVVLPIANNDDD</sequence>
<dbReference type="GO" id="GO:0005634">
    <property type="term" value="C:nucleus"/>
    <property type="evidence" value="ECO:0007669"/>
    <property type="project" value="TreeGrafter"/>
</dbReference>
<feature type="region of interest" description="Disordered" evidence="2">
    <location>
        <begin position="396"/>
        <end position="418"/>
    </location>
</feature>
<dbReference type="PROSITE" id="PS51253">
    <property type="entry name" value="HTH_CENPB"/>
    <property type="match status" value="1"/>
</dbReference>
<gene>
    <name evidence="4" type="ORF">DYB35_010563</name>
</gene>
<dbReference type="InterPro" id="IPR004875">
    <property type="entry name" value="DDE_SF_endonuclease_dom"/>
</dbReference>
<accession>A0A3R6ZCW0</accession>
<evidence type="ECO:0000256" key="2">
    <source>
        <dbReference type="SAM" id="MobiDB-lite"/>
    </source>
</evidence>
<name>A0A3R6ZCW0_APHAT</name>
<dbReference type="EMBL" id="QUTG01005153">
    <property type="protein sequence ID" value="RHY86232.1"/>
    <property type="molecule type" value="Genomic_DNA"/>
</dbReference>
<evidence type="ECO:0000259" key="3">
    <source>
        <dbReference type="PROSITE" id="PS51253"/>
    </source>
</evidence>
<comment type="caution">
    <text evidence="4">The sequence shown here is derived from an EMBL/GenBank/DDBJ whole genome shotgun (WGS) entry which is preliminary data.</text>
</comment>
<keyword evidence="1" id="KW-0238">DNA-binding</keyword>
<evidence type="ECO:0000313" key="5">
    <source>
        <dbReference type="Proteomes" id="UP000285712"/>
    </source>
</evidence>
<dbReference type="InterPro" id="IPR050863">
    <property type="entry name" value="CenT-Element_Derived"/>
</dbReference>
<dbReference type="Pfam" id="PF03221">
    <property type="entry name" value="HTH_Tnp_Tc5"/>
    <property type="match status" value="1"/>
</dbReference>
<dbReference type="SUPFAM" id="SSF46689">
    <property type="entry name" value="Homeodomain-like"/>
    <property type="match status" value="1"/>
</dbReference>